<dbReference type="PROSITE" id="PS00593">
    <property type="entry name" value="HEME_OXYGENASE"/>
    <property type="match status" value="1"/>
</dbReference>
<organism evidence="10 11">
    <name type="scientific">Leucobacter exalbidus</name>
    <dbReference type="NCBI Taxonomy" id="662960"/>
    <lineage>
        <taxon>Bacteria</taxon>
        <taxon>Bacillati</taxon>
        <taxon>Actinomycetota</taxon>
        <taxon>Actinomycetes</taxon>
        <taxon>Micrococcales</taxon>
        <taxon>Microbacteriaceae</taxon>
        <taxon>Leucobacter</taxon>
    </lineage>
</organism>
<evidence type="ECO:0000256" key="6">
    <source>
        <dbReference type="ARBA" id="ARBA00023004"/>
    </source>
</evidence>
<dbReference type="PANTHER" id="PTHR10720">
    <property type="entry name" value="HEME OXYGENASE"/>
    <property type="match status" value="1"/>
</dbReference>
<keyword evidence="3" id="KW-0349">Heme</keyword>
<comment type="similarity">
    <text evidence="1">Belongs to the heme oxygenase family.</text>
</comment>
<dbReference type="InterPro" id="IPR019595">
    <property type="entry name" value="DUF2470"/>
</dbReference>
<dbReference type="GO" id="GO:0042167">
    <property type="term" value="P:heme catabolic process"/>
    <property type="evidence" value="ECO:0007669"/>
    <property type="project" value="TreeGrafter"/>
</dbReference>
<feature type="compositionally biased region" description="Low complexity" evidence="8">
    <location>
        <begin position="116"/>
        <end position="140"/>
    </location>
</feature>
<dbReference type="GO" id="GO:0006788">
    <property type="term" value="P:heme oxidation"/>
    <property type="evidence" value="ECO:0007669"/>
    <property type="project" value="InterPro"/>
</dbReference>
<dbReference type="GO" id="GO:0004392">
    <property type="term" value="F:heme oxygenase (decyclizing) activity"/>
    <property type="evidence" value="ECO:0007669"/>
    <property type="project" value="UniProtKB-EC"/>
</dbReference>
<feature type="region of interest" description="Disordered" evidence="8">
    <location>
        <begin position="99"/>
        <end position="140"/>
    </location>
</feature>
<dbReference type="AlphaFoldDB" id="A0A940PMX7"/>
<sequence>MTNFAEDVIAGVTGHMNGDHGEDNLLIARAFGYPEASESTMVGVTGDAGIWRVIDAAGEHELSVPWPAAPISERAEIRREVVLVYRAACKALGIDAREEHQAEPAGHGEHGGHAHGGNPHAAHGGNPHAAHGGNPHAAAEYADGGKPFSVVVRESSWGDHSSSEGATFMEDIMRGKATKQDYIDLSVQHYFMYLALEEATAQHAGNATLAPFHRAELERIAALEADLAFLIGADWADQIAAVPATDAYAARIREVSAEGWIPGLIAHHYTRYLGDLSGGQMIARRVAKQHGLEGDGLSFYDFTALGSLDEFKAGYRGALDALGVTLNEAEQQRMLAEVGAAYGFNTAVFVDLGKAKLEAAAAA</sequence>
<dbReference type="GO" id="GO:0046872">
    <property type="term" value="F:metal ion binding"/>
    <property type="evidence" value="ECO:0007669"/>
    <property type="project" value="UniProtKB-KW"/>
</dbReference>
<dbReference type="InterPro" id="IPR037119">
    <property type="entry name" value="Haem_oxidase_HugZ-like_sf"/>
</dbReference>
<feature type="domain" description="DUF2470" evidence="9">
    <location>
        <begin position="11"/>
        <end position="82"/>
    </location>
</feature>
<keyword evidence="4" id="KW-0479">Metal-binding</keyword>
<dbReference type="Gene3D" id="1.20.910.10">
    <property type="entry name" value="Heme oxygenase-like"/>
    <property type="match status" value="1"/>
</dbReference>
<evidence type="ECO:0000313" key="11">
    <source>
        <dbReference type="Proteomes" id="UP000675163"/>
    </source>
</evidence>
<comment type="catalytic activity">
    <reaction evidence="7">
        <text>heme b + 3 reduced [NADPH--hemoprotein reductase] + 3 O2 = biliverdin IXalpha + CO + Fe(2+) + 3 oxidized [NADPH--hemoprotein reductase] + 3 H2O + H(+)</text>
        <dbReference type="Rhea" id="RHEA:21764"/>
        <dbReference type="Rhea" id="RHEA-COMP:11964"/>
        <dbReference type="Rhea" id="RHEA-COMP:11965"/>
        <dbReference type="ChEBI" id="CHEBI:15377"/>
        <dbReference type="ChEBI" id="CHEBI:15378"/>
        <dbReference type="ChEBI" id="CHEBI:15379"/>
        <dbReference type="ChEBI" id="CHEBI:17245"/>
        <dbReference type="ChEBI" id="CHEBI:29033"/>
        <dbReference type="ChEBI" id="CHEBI:57618"/>
        <dbReference type="ChEBI" id="CHEBI:57991"/>
        <dbReference type="ChEBI" id="CHEBI:58210"/>
        <dbReference type="ChEBI" id="CHEBI:60344"/>
        <dbReference type="EC" id="1.14.14.18"/>
    </reaction>
</comment>
<dbReference type="InterPro" id="IPR018207">
    <property type="entry name" value="Haem_oxygenase_CS"/>
</dbReference>
<dbReference type="RefSeq" id="WP_342452151.1">
    <property type="nucleotide sequence ID" value="NZ_JAFIDA010000001.1"/>
</dbReference>
<dbReference type="InterPro" id="IPR016053">
    <property type="entry name" value="Haem_Oase-like"/>
</dbReference>
<gene>
    <name evidence="10" type="ORF">JOF28_002134</name>
</gene>
<dbReference type="InterPro" id="IPR002051">
    <property type="entry name" value="Haem_Oase"/>
</dbReference>
<keyword evidence="5" id="KW-0560">Oxidoreductase</keyword>
<dbReference type="PANTHER" id="PTHR10720:SF0">
    <property type="entry name" value="HEME OXYGENASE"/>
    <property type="match status" value="1"/>
</dbReference>
<accession>A0A940PMX7</accession>
<keyword evidence="6" id="KW-0408">Iron</keyword>
<evidence type="ECO:0000256" key="1">
    <source>
        <dbReference type="ARBA" id="ARBA00006134"/>
    </source>
</evidence>
<dbReference type="EMBL" id="JAFIDA010000001">
    <property type="protein sequence ID" value="MBP1326902.1"/>
    <property type="molecule type" value="Genomic_DNA"/>
</dbReference>
<evidence type="ECO:0000259" key="9">
    <source>
        <dbReference type="Pfam" id="PF10615"/>
    </source>
</evidence>
<protein>
    <recommendedName>
        <fullName evidence="2">heme oxygenase (biliverdin-producing)</fullName>
        <ecNumber evidence="2">1.14.14.18</ecNumber>
    </recommendedName>
</protein>
<dbReference type="EC" id="1.14.14.18" evidence="2"/>
<dbReference type="GO" id="GO:0006979">
    <property type="term" value="P:response to oxidative stress"/>
    <property type="evidence" value="ECO:0007669"/>
    <property type="project" value="TreeGrafter"/>
</dbReference>
<dbReference type="Pfam" id="PF10615">
    <property type="entry name" value="DUF2470"/>
    <property type="match status" value="1"/>
</dbReference>
<name>A0A940PMX7_9MICO</name>
<evidence type="ECO:0000256" key="8">
    <source>
        <dbReference type="SAM" id="MobiDB-lite"/>
    </source>
</evidence>
<evidence type="ECO:0000256" key="3">
    <source>
        <dbReference type="ARBA" id="ARBA00022617"/>
    </source>
</evidence>
<evidence type="ECO:0000256" key="5">
    <source>
        <dbReference type="ARBA" id="ARBA00023002"/>
    </source>
</evidence>
<evidence type="ECO:0000313" key="10">
    <source>
        <dbReference type="EMBL" id="MBP1326902.1"/>
    </source>
</evidence>
<dbReference type="GO" id="GO:0020037">
    <property type="term" value="F:heme binding"/>
    <property type="evidence" value="ECO:0007669"/>
    <property type="project" value="TreeGrafter"/>
</dbReference>
<reference evidence="10" key="1">
    <citation type="submission" date="2021-02" db="EMBL/GenBank/DDBJ databases">
        <title>Sequencing the genomes of 1000 actinobacteria strains.</title>
        <authorList>
            <person name="Klenk H.-P."/>
        </authorList>
    </citation>
    <scope>NUCLEOTIDE SEQUENCE</scope>
    <source>
        <strain evidence="10">DSM 22850</strain>
    </source>
</reference>
<dbReference type="PRINTS" id="PR00088">
    <property type="entry name" value="HAEMOXYGNASE"/>
</dbReference>
<proteinExistence type="inferred from homology"/>
<evidence type="ECO:0000256" key="7">
    <source>
        <dbReference type="ARBA" id="ARBA00048328"/>
    </source>
</evidence>
<dbReference type="Proteomes" id="UP000675163">
    <property type="component" value="Unassembled WGS sequence"/>
</dbReference>
<keyword evidence="11" id="KW-1185">Reference proteome</keyword>
<comment type="caution">
    <text evidence="10">The sequence shown here is derived from an EMBL/GenBank/DDBJ whole genome shotgun (WGS) entry which is preliminary data.</text>
</comment>
<evidence type="ECO:0000256" key="4">
    <source>
        <dbReference type="ARBA" id="ARBA00022723"/>
    </source>
</evidence>
<dbReference type="Gene3D" id="3.20.180.10">
    <property type="entry name" value="PNP-oxidase-like"/>
    <property type="match status" value="1"/>
</dbReference>
<evidence type="ECO:0000256" key="2">
    <source>
        <dbReference type="ARBA" id="ARBA00012360"/>
    </source>
</evidence>
<feature type="compositionally biased region" description="Basic and acidic residues" evidence="8">
    <location>
        <begin position="99"/>
        <end position="112"/>
    </location>
</feature>
<dbReference type="SUPFAM" id="SSF48613">
    <property type="entry name" value="Heme oxygenase-like"/>
    <property type="match status" value="1"/>
</dbReference>
<dbReference type="Pfam" id="PF01126">
    <property type="entry name" value="Heme_oxygenase"/>
    <property type="match status" value="1"/>
</dbReference>
<dbReference type="InterPro" id="IPR016084">
    <property type="entry name" value="Haem_Oase-like_multi-hlx"/>
</dbReference>
<dbReference type="CDD" id="cd19165">
    <property type="entry name" value="HemeO"/>
    <property type="match status" value="1"/>
</dbReference>